<accession>A0A8J1U9L6</accession>
<comment type="caution">
    <text evidence="1">The sequence shown here is derived from an EMBL/GenBank/DDBJ whole genome shotgun (WGS) entry which is preliminary data.</text>
</comment>
<dbReference type="InterPro" id="IPR000742">
    <property type="entry name" value="EGF"/>
</dbReference>
<proteinExistence type="predicted"/>
<dbReference type="OrthoDB" id="10040649at2759"/>
<organism evidence="1 2">
    <name type="scientific">Owenia fusiformis</name>
    <name type="common">Polychaete worm</name>
    <dbReference type="NCBI Taxonomy" id="6347"/>
    <lineage>
        <taxon>Eukaryota</taxon>
        <taxon>Metazoa</taxon>
        <taxon>Spiralia</taxon>
        <taxon>Lophotrochozoa</taxon>
        <taxon>Annelida</taxon>
        <taxon>Polychaeta</taxon>
        <taxon>Sedentaria</taxon>
        <taxon>Canalipalpata</taxon>
        <taxon>Sabellida</taxon>
        <taxon>Oweniida</taxon>
        <taxon>Oweniidae</taxon>
        <taxon>Owenia</taxon>
    </lineage>
</organism>
<dbReference type="EMBL" id="CAIIXF020000001">
    <property type="protein sequence ID" value="CAH1773394.1"/>
    <property type="molecule type" value="Genomic_DNA"/>
</dbReference>
<dbReference type="Proteomes" id="UP000749559">
    <property type="component" value="Unassembled WGS sequence"/>
</dbReference>
<reference evidence="1" key="1">
    <citation type="submission" date="2022-03" db="EMBL/GenBank/DDBJ databases">
        <authorList>
            <person name="Martin C."/>
        </authorList>
    </citation>
    <scope>NUCLEOTIDE SEQUENCE</scope>
</reference>
<dbReference type="PROSITE" id="PS00022">
    <property type="entry name" value="EGF_1"/>
    <property type="match status" value="1"/>
</dbReference>
<keyword evidence="2" id="KW-1185">Reference proteome</keyword>
<protein>
    <submittedName>
        <fullName evidence="1">Uncharacterized protein</fullName>
    </submittedName>
</protein>
<evidence type="ECO:0000313" key="1">
    <source>
        <dbReference type="EMBL" id="CAH1773394.1"/>
    </source>
</evidence>
<name>A0A8J1U9L6_OWEFU</name>
<sequence length="929" mass="98914">MEVFSHVHTLLSFLLAVLFLVDSVSSVGLGETCIDDAACTGTVQGSLCDINSVCVCDRVGHFIDDSNGGCVCDAANQFVSDGGDLCVCDAAKNFADDGNGGCACDAAGNYVDDGNGVCVCDEANGFGLRDDACKLKVDIDGDCSDPTTTFCSDPNSNCDGTSSKCACNADYENKEGVCKRSVAIGGDCSDTTTFCVDANSNCDNQNTCECNTQYEPKDDVCKLRVVAGGNCSDAATTFCVDANSNCDGTACVCNADWVNRNSICKEDKAVGTECNTVTSYCVDGNSSCSDDGTGTSKCLCNDGWDQRADGQGGFLCQVPKQHGEACDTGNAPFDYCVNDNALCDSVNAKCVCDSANSWEWRPAAKKCQQPKLVGEACDKNTSYCTDSFAKCGDITSSGSDSCECDEVNLWFSKDEAGVIVCKRRTFVGKICDEKLSFCDDTNSLCKDDGWGSSVNRCICKEEYLAVKADNGTYQCALKITGDSCRQCEDNLGQCYDTDGDEQRDGCVCPSSRSGDDCTISHVSVKCTRDSMSVCYKPHEGIDFSGGASVGATMYPYGYKTIECLAIPASGGDECEDGNQLLKISIKDVDLARCGIKVLNEPGLKKYETLIVVQRNPNSIDSNDISFRTYCTFDDVKQLSFEGIGVLGVPGNSNGDHLEADIRLSVVNALGQEIPTGVALRLGDSIELVMSLADDGTYGSMKVERCTISSESEMPSTSAVTIPVITDGCPTDNQDHITNENTFKRIEGSTHYLKTGPIEVFKPSRGTSSYVHCTVKLCLTKNEEQCKMTTCPAKSGGNRRKRAVDSASATVKVGWKVFGEGIADGNTDNTVDTPVNTGTTPVVVGAICGVLLVCLAAILVLGAIANRRRKRKAVDAMELKTTASSGAIPEKPEPQVVAYDNHAMTPIVKIHRHRINDTRINPESLAYKDF</sequence>
<dbReference type="InterPro" id="IPR001507">
    <property type="entry name" value="ZP_dom"/>
</dbReference>
<dbReference type="SMART" id="SM00241">
    <property type="entry name" value="ZP"/>
    <property type="match status" value="1"/>
</dbReference>
<dbReference type="AlphaFoldDB" id="A0A8J1U9L6"/>
<evidence type="ECO:0000313" key="2">
    <source>
        <dbReference type="Proteomes" id="UP000749559"/>
    </source>
</evidence>
<dbReference type="PROSITE" id="PS51034">
    <property type="entry name" value="ZP_2"/>
    <property type="match status" value="1"/>
</dbReference>
<gene>
    <name evidence="1" type="ORF">OFUS_LOCUS997</name>
</gene>